<keyword evidence="2" id="KW-1133">Transmembrane helix</keyword>
<comment type="caution">
    <text evidence="3">The sequence shown here is derived from an EMBL/GenBank/DDBJ whole genome shotgun (WGS) entry which is preliminary data.</text>
</comment>
<proteinExistence type="predicted"/>
<feature type="transmembrane region" description="Helical" evidence="2">
    <location>
        <begin position="241"/>
        <end position="257"/>
    </location>
</feature>
<organism evidence="3 4">
    <name type="scientific">Ceratodon purpureus</name>
    <name type="common">Fire moss</name>
    <name type="synonym">Dicranum purpureum</name>
    <dbReference type="NCBI Taxonomy" id="3225"/>
    <lineage>
        <taxon>Eukaryota</taxon>
        <taxon>Viridiplantae</taxon>
        <taxon>Streptophyta</taxon>
        <taxon>Embryophyta</taxon>
        <taxon>Bryophyta</taxon>
        <taxon>Bryophytina</taxon>
        <taxon>Bryopsida</taxon>
        <taxon>Dicranidae</taxon>
        <taxon>Pseudoditrichales</taxon>
        <taxon>Ditrichaceae</taxon>
        <taxon>Ceratodon</taxon>
    </lineage>
</organism>
<dbReference type="AlphaFoldDB" id="A0A8T0IYV8"/>
<feature type="transmembrane region" description="Helical" evidence="2">
    <location>
        <begin position="62"/>
        <end position="84"/>
    </location>
</feature>
<dbReference type="EMBL" id="CM026422">
    <property type="protein sequence ID" value="KAG0588894.1"/>
    <property type="molecule type" value="Genomic_DNA"/>
</dbReference>
<feature type="transmembrane region" description="Helical" evidence="2">
    <location>
        <begin position="180"/>
        <end position="206"/>
    </location>
</feature>
<keyword evidence="4" id="KW-1185">Reference proteome</keyword>
<dbReference type="Proteomes" id="UP000822688">
    <property type="component" value="Chromosome 2"/>
</dbReference>
<name>A0A8T0IYV8_CERPU</name>
<keyword evidence="2" id="KW-0812">Transmembrane</keyword>
<evidence type="ECO:0000313" key="3">
    <source>
        <dbReference type="EMBL" id="KAG0588894.1"/>
    </source>
</evidence>
<protein>
    <submittedName>
        <fullName evidence="3">Uncharacterized protein</fullName>
    </submittedName>
</protein>
<evidence type="ECO:0000313" key="4">
    <source>
        <dbReference type="Proteomes" id="UP000822688"/>
    </source>
</evidence>
<sequence length="499" mass="55541">MGLPLCAATRCPSQNDCQGYITTNAGNPELLAHLVACCKVLCSEGDKGILALQCGGASNSGAYFIASYIVVLTIAAFGMLIVGLSVKFKRLSFLISAFGTAIFGTAVTGIYVTYVTSSFTYLQALVPAVGAMIIAVFSYFFAGFEYNVGVTYGSGPLVALLTAVIPIWKAVPENRDSNRVALTMLFFAFLWVLHSVSFRVLGYRVLWRHFEAPKRREAGNPVNVCYLLGAGQSHPTWKTPVGQTTCLLFMAFAWAIARAARHDLKNQQCEADWVLNAMIWIPPSLMTAAFVYILLSALRGRTIKHKIRAILYTEERVGEYPGMQYYREFRKFLRASLSHYKQVVALHRRGRNTYTTEVVPEDMVETLDKVIGTLAWLLALFGLLMGWPVTKAMSCMAHFVTTTVSEEHQEGAKRVLTASYVGPYEQRTSRMAKMRSDLNTADDETGRYINLPYLLDTISHEELHALLNRPNEPRKLEPVKSKPKGLKTAKYSQYKTLPV</sequence>
<feature type="transmembrane region" description="Helical" evidence="2">
    <location>
        <begin position="370"/>
        <end position="389"/>
    </location>
</feature>
<gene>
    <name evidence="3" type="ORF">KC19_2G276300</name>
</gene>
<evidence type="ECO:0000256" key="1">
    <source>
        <dbReference type="SAM" id="MobiDB-lite"/>
    </source>
</evidence>
<feature type="transmembrane region" description="Helical" evidence="2">
    <location>
        <begin position="277"/>
        <end position="298"/>
    </location>
</feature>
<feature type="transmembrane region" description="Helical" evidence="2">
    <location>
        <begin position="149"/>
        <end position="168"/>
    </location>
</feature>
<accession>A0A8T0IYV8</accession>
<keyword evidence="2" id="KW-0472">Membrane</keyword>
<feature type="compositionally biased region" description="Basic and acidic residues" evidence="1">
    <location>
        <begin position="471"/>
        <end position="480"/>
    </location>
</feature>
<feature type="transmembrane region" description="Helical" evidence="2">
    <location>
        <begin position="120"/>
        <end position="142"/>
    </location>
</feature>
<reference evidence="3" key="1">
    <citation type="submission" date="2020-06" db="EMBL/GenBank/DDBJ databases">
        <title>WGS assembly of Ceratodon purpureus strain R40.</title>
        <authorList>
            <person name="Carey S.B."/>
            <person name="Jenkins J."/>
            <person name="Shu S."/>
            <person name="Lovell J.T."/>
            <person name="Sreedasyam A."/>
            <person name="Maumus F."/>
            <person name="Tiley G.P."/>
            <person name="Fernandez-Pozo N."/>
            <person name="Barry K."/>
            <person name="Chen C."/>
            <person name="Wang M."/>
            <person name="Lipzen A."/>
            <person name="Daum C."/>
            <person name="Saski C.A."/>
            <person name="Payton A.C."/>
            <person name="Mcbreen J.C."/>
            <person name="Conrad R.E."/>
            <person name="Kollar L.M."/>
            <person name="Olsson S."/>
            <person name="Huttunen S."/>
            <person name="Landis J.B."/>
            <person name="Wickett N.J."/>
            <person name="Johnson M.G."/>
            <person name="Rensing S.A."/>
            <person name="Grimwood J."/>
            <person name="Schmutz J."/>
            <person name="Mcdaniel S.F."/>
        </authorList>
    </citation>
    <scope>NUCLEOTIDE SEQUENCE</scope>
    <source>
        <strain evidence="3">R40</strain>
    </source>
</reference>
<evidence type="ECO:0000256" key="2">
    <source>
        <dbReference type="SAM" id="Phobius"/>
    </source>
</evidence>
<feature type="transmembrane region" description="Helical" evidence="2">
    <location>
        <begin position="91"/>
        <end position="114"/>
    </location>
</feature>
<feature type="region of interest" description="Disordered" evidence="1">
    <location>
        <begin position="469"/>
        <end position="499"/>
    </location>
</feature>
<feature type="compositionally biased region" description="Polar residues" evidence="1">
    <location>
        <begin position="490"/>
        <end position="499"/>
    </location>
</feature>